<comment type="caution">
    <text evidence="1">The sequence shown here is derived from an EMBL/GenBank/DDBJ whole genome shotgun (WGS) entry which is preliminary data.</text>
</comment>
<dbReference type="AlphaFoldDB" id="A0A8K0G3T0"/>
<dbReference type="EMBL" id="VTPC01048868">
    <property type="protein sequence ID" value="KAF2890655.1"/>
    <property type="molecule type" value="Genomic_DNA"/>
</dbReference>
<dbReference type="OrthoDB" id="6349457at2759"/>
<evidence type="ECO:0000313" key="2">
    <source>
        <dbReference type="Proteomes" id="UP000801492"/>
    </source>
</evidence>
<sequence length="215" mass="25760">MSESDKSLDGGWVRVTPTLRRKNRNKIPRKVFEYIVRMKDESAKVCENMFLAMHGIKRDRLRKKILNFDKVDDVRDYRGKHCNRPNRIKHENIAQVHTFLDNLPTNESHYSRSQNRYRKYLSPHLTIAMLHRDYQQKYPDNTAEARNSKHARILCKISRFRKKKKPFDIAFLNHTLFIPGKAIAEEIPVLRTRDFKKMYEQKLNPAFRAYQNVDQ</sequence>
<keyword evidence="2" id="KW-1185">Reference proteome</keyword>
<accession>A0A8K0G3T0</accession>
<proteinExistence type="predicted"/>
<protein>
    <submittedName>
        <fullName evidence="1">Uncharacterized protein</fullName>
    </submittedName>
</protein>
<name>A0A8K0G3T0_IGNLU</name>
<evidence type="ECO:0000313" key="1">
    <source>
        <dbReference type="EMBL" id="KAF2890655.1"/>
    </source>
</evidence>
<reference evidence="1" key="1">
    <citation type="submission" date="2019-08" db="EMBL/GenBank/DDBJ databases">
        <title>The genome of the North American firefly Photinus pyralis.</title>
        <authorList>
            <consortium name="Photinus pyralis genome working group"/>
            <person name="Fallon T.R."/>
            <person name="Sander Lower S.E."/>
            <person name="Weng J.-K."/>
        </authorList>
    </citation>
    <scope>NUCLEOTIDE SEQUENCE</scope>
    <source>
        <strain evidence="1">TRF0915ILg1</strain>
        <tissue evidence="1">Whole body</tissue>
    </source>
</reference>
<organism evidence="1 2">
    <name type="scientific">Ignelater luminosus</name>
    <name type="common">Cucubano</name>
    <name type="synonym">Pyrophorus luminosus</name>
    <dbReference type="NCBI Taxonomy" id="2038154"/>
    <lineage>
        <taxon>Eukaryota</taxon>
        <taxon>Metazoa</taxon>
        <taxon>Ecdysozoa</taxon>
        <taxon>Arthropoda</taxon>
        <taxon>Hexapoda</taxon>
        <taxon>Insecta</taxon>
        <taxon>Pterygota</taxon>
        <taxon>Neoptera</taxon>
        <taxon>Endopterygota</taxon>
        <taxon>Coleoptera</taxon>
        <taxon>Polyphaga</taxon>
        <taxon>Elateriformia</taxon>
        <taxon>Elateroidea</taxon>
        <taxon>Elateridae</taxon>
        <taxon>Agrypninae</taxon>
        <taxon>Pyrophorini</taxon>
        <taxon>Ignelater</taxon>
    </lineage>
</organism>
<dbReference type="Proteomes" id="UP000801492">
    <property type="component" value="Unassembled WGS sequence"/>
</dbReference>
<gene>
    <name evidence="1" type="ORF">ILUMI_15518</name>
</gene>